<dbReference type="Pfam" id="PF23399">
    <property type="entry name" value="LTI65_PGEED"/>
    <property type="match status" value="1"/>
</dbReference>
<dbReference type="Proteomes" id="UP000004994">
    <property type="component" value="Chromosome 6"/>
</dbReference>
<evidence type="ECO:0000259" key="3">
    <source>
        <dbReference type="Pfam" id="PF23403"/>
    </source>
</evidence>
<dbReference type="PaxDb" id="4081-Solyc06g076370.2.1"/>
<dbReference type="FunCoup" id="A0A3Q7H3V8">
    <property type="interactions" value="25"/>
</dbReference>
<evidence type="ECO:0000313" key="5">
    <source>
        <dbReference type="Proteomes" id="UP000004994"/>
    </source>
</evidence>
<dbReference type="Gramene" id="Solyc06g076370.3.1">
    <property type="protein sequence ID" value="Solyc06g076370.3.1"/>
    <property type="gene ID" value="Solyc06g076370.3"/>
</dbReference>
<reference evidence="4" key="2">
    <citation type="submission" date="2019-01" db="UniProtKB">
        <authorList>
            <consortium name="EnsemblPlants"/>
        </authorList>
    </citation>
    <scope>IDENTIFICATION</scope>
    <source>
        <strain evidence="4">cv. Heinz 1706</strain>
    </source>
</reference>
<dbReference type="AlphaFoldDB" id="A0A3Q7H3V8"/>
<feature type="compositionally biased region" description="Polar residues" evidence="1">
    <location>
        <begin position="10"/>
        <end position="23"/>
    </location>
</feature>
<dbReference type="OMA" id="FNTQVWD"/>
<feature type="domain" description="LTI65/LTI78 N-terminal" evidence="3">
    <location>
        <begin position="52"/>
        <end position="115"/>
    </location>
</feature>
<proteinExistence type="predicted"/>
<keyword evidence="5" id="KW-1185">Reference proteome</keyword>
<dbReference type="PANTHER" id="PTHR33836">
    <property type="entry name" value="LOW-TEMPERATURE-INDUCED 65 KDA PROTEIN-RELATED"/>
    <property type="match status" value="1"/>
</dbReference>
<dbReference type="InterPro" id="IPR056605">
    <property type="entry name" value="LTI65_LTI78_N"/>
</dbReference>
<feature type="domain" description="LTI65/LTI78 PGEED repeat" evidence="2">
    <location>
        <begin position="218"/>
        <end position="248"/>
    </location>
</feature>
<dbReference type="InParanoid" id="A0A3Q7H3V8"/>
<reference evidence="4" key="1">
    <citation type="journal article" date="2012" name="Nature">
        <title>The tomato genome sequence provides insights into fleshy fruit evolution.</title>
        <authorList>
            <consortium name="Tomato Genome Consortium"/>
        </authorList>
    </citation>
    <scope>NUCLEOTIDE SEQUENCE [LARGE SCALE GENOMIC DNA]</scope>
    <source>
        <strain evidence="4">cv. Heinz 1706</strain>
    </source>
</reference>
<feature type="compositionally biased region" description="Polar residues" evidence="1">
    <location>
        <begin position="31"/>
        <end position="40"/>
    </location>
</feature>
<evidence type="ECO:0000313" key="4">
    <source>
        <dbReference type="EnsemblPlants" id="Solyc06g076370.3.1"/>
    </source>
</evidence>
<feature type="compositionally biased region" description="Basic residues" evidence="1">
    <location>
        <begin position="52"/>
        <end position="76"/>
    </location>
</feature>
<dbReference type="PANTHER" id="PTHR33836:SF7">
    <property type="entry name" value="LOW-TEMPERATURE-INDUCED PROTEIN"/>
    <property type="match status" value="1"/>
</dbReference>
<accession>A0A3Q7H3V8</accession>
<sequence>MAQLDKFSHSSRSTPKSNSTTFEQLLPGNERSWSTSSSPTAYYDHEEYTPTHGKKSVISKVKEKAKKLKHSLSGRKKMQENDVHDDTPSWGVALDDDDEEDVDPEYLGAPMYESELAPEPLKEAARQHPRADPVLSEKHVTPRSIKQTVTERLAPAYAAVSDATQAFASKISNLTLSNADNHESDIQKTPKNVHFGNVNRQNVDQNATALTSPVKKWDKGVSVKEYFAEKFEPGEGERSLSQIITEAMSPRHSSSSDIGIMEKMKGAVTSFIQPEFSPKSSTIKSIKSASTSNIPVSTSDIMSPKSVIVASNNNLPQDNPITMPHKSHLSTTNDSASISQIPEFHSARSSPLIPITSIIEEQNHERILQPN</sequence>
<dbReference type="InterPro" id="IPR037491">
    <property type="entry name" value="LTI78/LTI65"/>
</dbReference>
<name>A0A3Q7H3V8_SOLLC</name>
<dbReference type="GO" id="GO:0009737">
    <property type="term" value="P:response to abscisic acid"/>
    <property type="evidence" value="ECO:0007669"/>
    <property type="project" value="InterPro"/>
</dbReference>
<dbReference type="InterPro" id="IPR057059">
    <property type="entry name" value="LTI65/LTI78_PGEED"/>
</dbReference>
<feature type="region of interest" description="Disordered" evidence="1">
    <location>
        <begin position="1"/>
        <end position="105"/>
    </location>
</feature>
<evidence type="ECO:0000256" key="1">
    <source>
        <dbReference type="SAM" id="MobiDB-lite"/>
    </source>
</evidence>
<organism evidence="4">
    <name type="scientific">Solanum lycopersicum</name>
    <name type="common">Tomato</name>
    <name type="synonym">Lycopersicon esculentum</name>
    <dbReference type="NCBI Taxonomy" id="4081"/>
    <lineage>
        <taxon>Eukaryota</taxon>
        <taxon>Viridiplantae</taxon>
        <taxon>Streptophyta</taxon>
        <taxon>Embryophyta</taxon>
        <taxon>Tracheophyta</taxon>
        <taxon>Spermatophyta</taxon>
        <taxon>Magnoliopsida</taxon>
        <taxon>eudicotyledons</taxon>
        <taxon>Gunneridae</taxon>
        <taxon>Pentapetalae</taxon>
        <taxon>asterids</taxon>
        <taxon>lamiids</taxon>
        <taxon>Solanales</taxon>
        <taxon>Solanaceae</taxon>
        <taxon>Solanoideae</taxon>
        <taxon>Solaneae</taxon>
        <taxon>Solanum</taxon>
        <taxon>Solanum subgen. Lycopersicon</taxon>
    </lineage>
</organism>
<feature type="compositionally biased region" description="Basic and acidic residues" evidence="1">
    <location>
        <begin position="77"/>
        <end position="87"/>
    </location>
</feature>
<dbReference type="STRING" id="4081.A0A3Q7H3V8"/>
<dbReference type="Pfam" id="PF23403">
    <property type="entry name" value="LTI65_LTI78_N"/>
    <property type="match status" value="1"/>
</dbReference>
<evidence type="ECO:0000259" key="2">
    <source>
        <dbReference type="Pfam" id="PF23399"/>
    </source>
</evidence>
<feature type="compositionally biased region" description="Acidic residues" evidence="1">
    <location>
        <begin position="94"/>
        <end position="104"/>
    </location>
</feature>
<dbReference type="EnsemblPlants" id="Solyc06g076370.3.1">
    <property type="protein sequence ID" value="Solyc06g076370.3.1"/>
    <property type="gene ID" value="Solyc06g076370.3"/>
</dbReference>
<protein>
    <submittedName>
        <fullName evidence="4">Uncharacterized protein</fullName>
    </submittedName>
</protein>